<keyword evidence="3" id="KW-1185">Reference proteome</keyword>
<reference evidence="2" key="2">
    <citation type="submission" date="2023-06" db="EMBL/GenBank/DDBJ databases">
        <authorList>
            <person name="Ma L."/>
            <person name="Liu K.-W."/>
            <person name="Li Z."/>
            <person name="Hsiao Y.-Y."/>
            <person name="Qi Y."/>
            <person name="Fu T."/>
            <person name="Tang G."/>
            <person name="Zhang D."/>
            <person name="Sun W.-H."/>
            <person name="Liu D.-K."/>
            <person name="Li Y."/>
            <person name="Chen G.-Z."/>
            <person name="Liu X.-D."/>
            <person name="Liao X.-Y."/>
            <person name="Jiang Y.-T."/>
            <person name="Yu X."/>
            <person name="Hao Y."/>
            <person name="Huang J."/>
            <person name="Zhao X.-W."/>
            <person name="Ke S."/>
            <person name="Chen Y.-Y."/>
            <person name="Wu W.-L."/>
            <person name="Hsu J.-L."/>
            <person name="Lin Y.-F."/>
            <person name="Huang M.-D."/>
            <person name="Li C.-Y."/>
            <person name="Huang L."/>
            <person name="Wang Z.-W."/>
            <person name="Zhao X."/>
            <person name="Zhong W.-Y."/>
            <person name="Peng D.-H."/>
            <person name="Ahmad S."/>
            <person name="Lan S."/>
            <person name="Zhang J.-S."/>
            <person name="Tsai W.-C."/>
            <person name="Van De Peer Y."/>
            <person name="Liu Z.-J."/>
        </authorList>
    </citation>
    <scope>NUCLEOTIDE SEQUENCE</scope>
    <source>
        <strain evidence="2">CP</strain>
        <tissue evidence="2">Leaves</tissue>
    </source>
</reference>
<feature type="region of interest" description="Disordered" evidence="1">
    <location>
        <begin position="1"/>
        <end position="77"/>
    </location>
</feature>
<gene>
    <name evidence="2" type="ORF">QJS10_CPB04g01755</name>
</gene>
<evidence type="ECO:0000313" key="3">
    <source>
        <dbReference type="Proteomes" id="UP001180020"/>
    </source>
</evidence>
<feature type="compositionally biased region" description="Pro residues" evidence="1">
    <location>
        <begin position="18"/>
        <end position="31"/>
    </location>
</feature>
<evidence type="ECO:0000256" key="1">
    <source>
        <dbReference type="SAM" id="MobiDB-lite"/>
    </source>
</evidence>
<evidence type="ECO:0000313" key="2">
    <source>
        <dbReference type="EMBL" id="KAK1318097.1"/>
    </source>
</evidence>
<organism evidence="2 3">
    <name type="scientific">Acorus calamus</name>
    <name type="common">Sweet flag</name>
    <dbReference type="NCBI Taxonomy" id="4465"/>
    <lineage>
        <taxon>Eukaryota</taxon>
        <taxon>Viridiplantae</taxon>
        <taxon>Streptophyta</taxon>
        <taxon>Embryophyta</taxon>
        <taxon>Tracheophyta</taxon>
        <taxon>Spermatophyta</taxon>
        <taxon>Magnoliopsida</taxon>
        <taxon>Liliopsida</taxon>
        <taxon>Acoraceae</taxon>
        <taxon>Acorus</taxon>
    </lineage>
</organism>
<dbReference type="EMBL" id="JAUJYO010000004">
    <property type="protein sequence ID" value="KAK1318097.1"/>
    <property type="molecule type" value="Genomic_DNA"/>
</dbReference>
<comment type="caution">
    <text evidence="2">The sequence shown here is derived from an EMBL/GenBank/DDBJ whole genome shotgun (WGS) entry which is preliminary data.</text>
</comment>
<proteinExistence type="predicted"/>
<sequence>MESDSDSDGSHISATPPRRSPSPPPPPPPPTLSSCKSRVRVSANPRSELKRKSRTPKSNPSKEDDPPPLPSIDLSSLPGFSVKIQRPSDRNQVTSASFSNTFKTRRSAFDPSEFENDSVTANHVDGDRTASVDQVKVVKRHPNSIGCEATLEKPIRAKSNTEGNFVRLRINGYNGYGRKFTNKGQRFLSRRFKYRRRINSGSKSGREGDIGSGLCEEEGFGDGGCTKRESVRSGFELIEEAWRPLERSLPIGI</sequence>
<protein>
    <submittedName>
        <fullName evidence="2">Uncharacterized protein</fullName>
    </submittedName>
</protein>
<reference evidence="2" key="1">
    <citation type="journal article" date="2023" name="Nat. Commun.">
        <title>Diploid and tetraploid genomes of Acorus and the evolution of monocots.</title>
        <authorList>
            <person name="Ma L."/>
            <person name="Liu K.W."/>
            <person name="Li Z."/>
            <person name="Hsiao Y.Y."/>
            <person name="Qi Y."/>
            <person name="Fu T."/>
            <person name="Tang G.D."/>
            <person name="Zhang D."/>
            <person name="Sun W.H."/>
            <person name="Liu D.K."/>
            <person name="Li Y."/>
            <person name="Chen G.Z."/>
            <person name="Liu X.D."/>
            <person name="Liao X.Y."/>
            <person name="Jiang Y.T."/>
            <person name="Yu X."/>
            <person name="Hao Y."/>
            <person name="Huang J."/>
            <person name="Zhao X.W."/>
            <person name="Ke S."/>
            <person name="Chen Y.Y."/>
            <person name="Wu W.L."/>
            <person name="Hsu J.L."/>
            <person name="Lin Y.F."/>
            <person name="Huang M.D."/>
            <person name="Li C.Y."/>
            <person name="Huang L."/>
            <person name="Wang Z.W."/>
            <person name="Zhao X."/>
            <person name="Zhong W.Y."/>
            <person name="Peng D.H."/>
            <person name="Ahmad S."/>
            <person name="Lan S."/>
            <person name="Zhang J.S."/>
            <person name="Tsai W.C."/>
            <person name="Van de Peer Y."/>
            <person name="Liu Z.J."/>
        </authorList>
    </citation>
    <scope>NUCLEOTIDE SEQUENCE</scope>
    <source>
        <strain evidence="2">CP</strain>
    </source>
</reference>
<dbReference type="Proteomes" id="UP001180020">
    <property type="component" value="Unassembled WGS sequence"/>
</dbReference>
<accession>A0AAV9F0Q1</accession>
<dbReference type="AlphaFoldDB" id="A0AAV9F0Q1"/>
<name>A0AAV9F0Q1_ACOCL</name>